<keyword evidence="2" id="KW-1185">Reference proteome</keyword>
<name>A0A1W0WIK2_HYPEX</name>
<evidence type="ECO:0000313" key="1">
    <source>
        <dbReference type="EMBL" id="OQV15009.1"/>
    </source>
</evidence>
<proteinExistence type="predicted"/>
<accession>A0A1W0WIK2</accession>
<organism evidence="1 2">
    <name type="scientific">Hypsibius exemplaris</name>
    <name type="common">Freshwater tardigrade</name>
    <dbReference type="NCBI Taxonomy" id="2072580"/>
    <lineage>
        <taxon>Eukaryota</taxon>
        <taxon>Metazoa</taxon>
        <taxon>Ecdysozoa</taxon>
        <taxon>Tardigrada</taxon>
        <taxon>Eutardigrada</taxon>
        <taxon>Parachela</taxon>
        <taxon>Hypsibioidea</taxon>
        <taxon>Hypsibiidae</taxon>
        <taxon>Hypsibius</taxon>
    </lineage>
</organism>
<evidence type="ECO:0008006" key="3">
    <source>
        <dbReference type="Google" id="ProtNLM"/>
    </source>
</evidence>
<dbReference type="InterPro" id="IPR023346">
    <property type="entry name" value="Lysozyme-like_dom_sf"/>
</dbReference>
<reference evidence="2" key="1">
    <citation type="submission" date="2017-01" db="EMBL/GenBank/DDBJ databases">
        <title>Comparative genomics of anhydrobiosis in the tardigrade Hypsibius dujardini.</title>
        <authorList>
            <person name="Yoshida Y."/>
            <person name="Koutsovoulos G."/>
            <person name="Laetsch D."/>
            <person name="Stevens L."/>
            <person name="Kumar S."/>
            <person name="Horikawa D."/>
            <person name="Ishino K."/>
            <person name="Komine S."/>
            <person name="Tomita M."/>
            <person name="Blaxter M."/>
            <person name="Arakawa K."/>
        </authorList>
    </citation>
    <scope>NUCLEOTIDE SEQUENCE [LARGE SCALE GENOMIC DNA]</scope>
    <source>
        <strain evidence="2">Z151</strain>
    </source>
</reference>
<dbReference type="Gene3D" id="3.30.20.10">
    <property type="entry name" value="Endochitinase, domain 2"/>
    <property type="match status" value="1"/>
</dbReference>
<sequence>MNGKTERVLMTLIDVANPKAAPLQPHQIGFIIKISAIFSRYCRFSDTLCSKEEFITAVTSAGGFGVTHSDEQYRNFVARAVNGQIQPSESWLCFWLMSSTSQLVLTTKEEWGPPVPGTYPNTVGVPGKNYHGRGYIQLTW</sequence>
<dbReference type="SUPFAM" id="SSF53955">
    <property type="entry name" value="Lysozyme-like"/>
    <property type="match status" value="1"/>
</dbReference>
<dbReference type="OrthoDB" id="5985073at2759"/>
<dbReference type="AlphaFoldDB" id="A0A1W0WIK2"/>
<gene>
    <name evidence="1" type="ORF">BV898_10769</name>
</gene>
<evidence type="ECO:0000313" key="2">
    <source>
        <dbReference type="Proteomes" id="UP000192578"/>
    </source>
</evidence>
<protein>
    <recommendedName>
        <fullName evidence="3">Glycoside hydrolase family 19 catalytic domain-containing protein</fullName>
    </recommendedName>
</protein>
<comment type="caution">
    <text evidence="1">The sequence shown here is derived from an EMBL/GenBank/DDBJ whole genome shotgun (WGS) entry which is preliminary data.</text>
</comment>
<dbReference type="EMBL" id="MTYJ01000095">
    <property type="protein sequence ID" value="OQV15009.1"/>
    <property type="molecule type" value="Genomic_DNA"/>
</dbReference>
<dbReference type="Proteomes" id="UP000192578">
    <property type="component" value="Unassembled WGS sequence"/>
</dbReference>